<dbReference type="PANTHER" id="PTHR33095">
    <property type="entry name" value="OS07G0619500 PROTEIN"/>
    <property type="match status" value="1"/>
</dbReference>
<accession>A0A9Q0KN20</accession>
<dbReference type="Proteomes" id="UP001141806">
    <property type="component" value="Unassembled WGS sequence"/>
</dbReference>
<evidence type="ECO:0000313" key="2">
    <source>
        <dbReference type="EMBL" id="KAJ4973598.1"/>
    </source>
</evidence>
<dbReference type="AlphaFoldDB" id="A0A9Q0KN20"/>
<comment type="caution">
    <text evidence="2">The sequence shown here is derived from an EMBL/GenBank/DDBJ whole genome shotgun (WGS) entry which is preliminary data.</text>
</comment>
<organism evidence="2 3">
    <name type="scientific">Protea cynaroides</name>
    <dbReference type="NCBI Taxonomy" id="273540"/>
    <lineage>
        <taxon>Eukaryota</taxon>
        <taxon>Viridiplantae</taxon>
        <taxon>Streptophyta</taxon>
        <taxon>Embryophyta</taxon>
        <taxon>Tracheophyta</taxon>
        <taxon>Spermatophyta</taxon>
        <taxon>Magnoliopsida</taxon>
        <taxon>Proteales</taxon>
        <taxon>Proteaceae</taxon>
        <taxon>Protea</taxon>
    </lineage>
</organism>
<dbReference type="EMBL" id="JAMYWD010000004">
    <property type="protein sequence ID" value="KAJ4973598.1"/>
    <property type="molecule type" value="Genomic_DNA"/>
</dbReference>
<feature type="compositionally biased region" description="Acidic residues" evidence="1">
    <location>
        <begin position="58"/>
        <end position="83"/>
    </location>
</feature>
<dbReference type="PANTHER" id="PTHR33095:SF127">
    <property type="entry name" value="OS05G0578100 PROTEIN"/>
    <property type="match status" value="1"/>
</dbReference>
<name>A0A9Q0KN20_9MAGN</name>
<feature type="region of interest" description="Disordered" evidence="1">
    <location>
        <begin position="34"/>
        <end position="83"/>
    </location>
</feature>
<reference evidence="2" key="1">
    <citation type="journal article" date="2023" name="Plant J.">
        <title>The genome of the king protea, Protea cynaroides.</title>
        <authorList>
            <person name="Chang J."/>
            <person name="Duong T.A."/>
            <person name="Schoeman C."/>
            <person name="Ma X."/>
            <person name="Roodt D."/>
            <person name="Barker N."/>
            <person name="Li Z."/>
            <person name="Van de Peer Y."/>
            <person name="Mizrachi E."/>
        </authorList>
    </citation>
    <scope>NUCLEOTIDE SEQUENCE</scope>
    <source>
        <tissue evidence="2">Young leaves</tissue>
    </source>
</reference>
<dbReference type="OrthoDB" id="1111059at2759"/>
<evidence type="ECO:0000256" key="1">
    <source>
        <dbReference type="SAM" id="MobiDB-lite"/>
    </source>
</evidence>
<sequence>MESLLLDESPSFNSYSCDVLAEIVAKVVEEFKQESFQDNTEEEFEPPPLLSQSINDEPQQEEEQNEDGDEDDEGNDEDDNEDDFEFAIVGKDIDFSTISADKIFDNGQIRPVFPIFNRALLFADGADYDSKPRNKGKHIIEERENDNPHCSSSSEDELESIPDEIYCVWDPKPGKTSPEICKKSNSTGFTKRSWKFRDLLYRSNSEGMDTYVFLTPPKPMMKRDDKTEKVADREGVYKADQFNQQRPPKMKSTSVSSQVNVAGKGKMKVKRVSGETVSAHEIHYVRYRALKEEDRRRSYLPYRQDLVGLFANPNGVTKNNLHPF</sequence>
<evidence type="ECO:0000313" key="3">
    <source>
        <dbReference type="Proteomes" id="UP001141806"/>
    </source>
</evidence>
<keyword evidence="3" id="KW-1185">Reference proteome</keyword>
<gene>
    <name evidence="2" type="ORF">NE237_006772</name>
</gene>
<dbReference type="Pfam" id="PF07816">
    <property type="entry name" value="DUF1645"/>
    <property type="match status" value="1"/>
</dbReference>
<proteinExistence type="predicted"/>
<protein>
    <submittedName>
        <fullName evidence="2">Uncharacterized protein</fullName>
    </submittedName>
</protein>
<dbReference type="InterPro" id="IPR012442">
    <property type="entry name" value="DUF1645_plant"/>
</dbReference>